<dbReference type="PANTHER" id="PTHR30349">
    <property type="entry name" value="PHAGE INTEGRASE-RELATED"/>
    <property type="match status" value="1"/>
</dbReference>
<evidence type="ECO:0000313" key="3">
    <source>
        <dbReference type="EMBL" id="MVB11725.1"/>
    </source>
</evidence>
<keyword evidence="4" id="KW-1185">Reference proteome</keyword>
<organism evidence="3 4">
    <name type="scientific">Caproicibacter fermentans</name>
    <dbReference type="NCBI Taxonomy" id="2576756"/>
    <lineage>
        <taxon>Bacteria</taxon>
        <taxon>Bacillati</taxon>
        <taxon>Bacillota</taxon>
        <taxon>Clostridia</taxon>
        <taxon>Eubacteriales</taxon>
        <taxon>Acutalibacteraceae</taxon>
        <taxon>Caproicibacter</taxon>
    </lineage>
</organism>
<dbReference type="Proteomes" id="UP000469440">
    <property type="component" value="Unassembled WGS sequence"/>
</dbReference>
<dbReference type="InterPro" id="IPR013762">
    <property type="entry name" value="Integrase-like_cat_sf"/>
</dbReference>
<dbReference type="RefSeq" id="WP_066648560.1">
    <property type="nucleotide sequence ID" value="NZ_VWXL01000070.1"/>
</dbReference>
<proteinExistence type="predicted"/>
<accession>A0A6N8I1I6</accession>
<keyword evidence="1" id="KW-0233">DNA recombination</keyword>
<dbReference type="PANTHER" id="PTHR30349:SF86">
    <property type="entry name" value="INTEGRASE_RECOMBINASE AQ_AA09-RELATED"/>
    <property type="match status" value="1"/>
</dbReference>
<reference evidence="3 4" key="1">
    <citation type="submission" date="2019-09" db="EMBL/GenBank/DDBJ databases">
        <title>Genome sequence of Clostridium sp. EA1.</title>
        <authorList>
            <person name="Poehlein A."/>
            <person name="Bengelsdorf F.R."/>
            <person name="Daniel R."/>
        </authorList>
    </citation>
    <scope>NUCLEOTIDE SEQUENCE [LARGE SCALE GENOMIC DNA]</scope>
    <source>
        <strain evidence="3 4">EA1</strain>
    </source>
</reference>
<dbReference type="OrthoDB" id="9803188at2"/>
<dbReference type="InterPro" id="IPR050090">
    <property type="entry name" value="Tyrosine_recombinase_XerCD"/>
</dbReference>
<dbReference type="GO" id="GO:0003677">
    <property type="term" value="F:DNA binding"/>
    <property type="evidence" value="ECO:0007669"/>
    <property type="project" value="InterPro"/>
</dbReference>
<dbReference type="InterPro" id="IPR002104">
    <property type="entry name" value="Integrase_catalytic"/>
</dbReference>
<evidence type="ECO:0000256" key="1">
    <source>
        <dbReference type="ARBA" id="ARBA00023172"/>
    </source>
</evidence>
<protein>
    <submittedName>
        <fullName evidence="3">Tyrosine recombinase XerC</fullName>
    </submittedName>
</protein>
<dbReference type="SUPFAM" id="SSF56349">
    <property type="entry name" value="DNA breaking-rejoining enzymes"/>
    <property type="match status" value="1"/>
</dbReference>
<dbReference type="EMBL" id="VWXL01000070">
    <property type="protein sequence ID" value="MVB11725.1"/>
    <property type="molecule type" value="Genomic_DNA"/>
</dbReference>
<dbReference type="InterPro" id="IPR011010">
    <property type="entry name" value="DNA_brk_join_enz"/>
</dbReference>
<gene>
    <name evidence="3" type="primary">xerC_7</name>
    <name evidence="3" type="ORF">CAFE_24490</name>
</gene>
<dbReference type="Pfam" id="PF00589">
    <property type="entry name" value="Phage_integrase"/>
    <property type="match status" value="1"/>
</dbReference>
<evidence type="ECO:0000259" key="2">
    <source>
        <dbReference type="PROSITE" id="PS51898"/>
    </source>
</evidence>
<name>A0A6N8I1I6_9FIRM</name>
<dbReference type="CDD" id="cd00397">
    <property type="entry name" value="DNA_BRE_C"/>
    <property type="match status" value="1"/>
</dbReference>
<evidence type="ECO:0000313" key="4">
    <source>
        <dbReference type="Proteomes" id="UP000469440"/>
    </source>
</evidence>
<dbReference type="PROSITE" id="PS51898">
    <property type="entry name" value="TYR_RECOMBINASE"/>
    <property type="match status" value="1"/>
</dbReference>
<dbReference type="GO" id="GO:0006310">
    <property type="term" value="P:DNA recombination"/>
    <property type="evidence" value="ECO:0007669"/>
    <property type="project" value="UniProtKB-KW"/>
</dbReference>
<dbReference type="GO" id="GO:0015074">
    <property type="term" value="P:DNA integration"/>
    <property type="evidence" value="ECO:0007669"/>
    <property type="project" value="InterPro"/>
</dbReference>
<feature type="domain" description="Tyr recombinase" evidence="2">
    <location>
        <begin position="155"/>
        <end position="358"/>
    </location>
</feature>
<dbReference type="AlphaFoldDB" id="A0A6N8I1I6"/>
<dbReference type="Gene3D" id="1.10.443.10">
    <property type="entry name" value="Intergrase catalytic core"/>
    <property type="match status" value="1"/>
</dbReference>
<comment type="caution">
    <text evidence="3">The sequence shown here is derived from an EMBL/GenBank/DDBJ whole genome shotgun (WGS) entry which is preliminary data.</text>
</comment>
<sequence>MKNDIRDGEVWELTDKDEHSQNYGRQFRFDFSYITFKPMKEVLQGYIRQRHQTQSITLYKLYCELGKFKHFYNFAVKHGVTSFKTLNNDDICFFIAYLRTEISAATKKPLAYAYQKTCLDVVKNLIRWGQIHMPGHVPENEIFIGNEYHGTNSKLHIDFIPDKIMVQIAAALPAESSIYVRYGIIILQSTAIRIEDMLQLKIGCLQPHPINGYTLAWYDHKNRKERPPLPIPNECATAIERLMEYSKTLREQAADGMREFMFLKQRKNGTRKGEIALLKQSEYRKLLSDFVACHNILDEGGAPFRLTPLKFRRTLATDMLSKGTNIKVIQEMLGHAAPSTTKMHYADVKDRERAERFQAIGIIGDVNQVDRSVISDEAELRWFQENQDGCAKMCDGYCTRPFESGTVCDRLLRRQKCYTCSRYITTPEYLEYHKTYLRSLEQQLEDNPYGHHYAEHFLGTVRALKEIIHRLEEMQNA</sequence>